<dbReference type="InterPro" id="IPR037108">
    <property type="entry name" value="TM1727-like_C_sf"/>
</dbReference>
<dbReference type="Gene3D" id="3.40.50.720">
    <property type="entry name" value="NAD(P)-binding Rossmann-like Domain"/>
    <property type="match status" value="1"/>
</dbReference>
<reference evidence="2" key="1">
    <citation type="journal article" date="2020" name="mSystems">
        <title>Genome- and Community-Level Interaction Insights into Carbon Utilization and Element Cycling Functions of Hydrothermarchaeota in Hydrothermal Sediment.</title>
        <authorList>
            <person name="Zhou Z."/>
            <person name="Liu Y."/>
            <person name="Xu W."/>
            <person name="Pan J."/>
            <person name="Luo Z.H."/>
            <person name="Li M."/>
        </authorList>
    </citation>
    <scope>NUCLEOTIDE SEQUENCE [LARGE SCALE GENOMIC DNA]</scope>
    <source>
        <strain evidence="2">SpSt-609</strain>
    </source>
</reference>
<evidence type="ECO:0000313" key="2">
    <source>
        <dbReference type="EMBL" id="HGU40334.1"/>
    </source>
</evidence>
<comment type="caution">
    <text evidence="2">The sequence shown here is derived from an EMBL/GenBank/DDBJ whole genome shotgun (WGS) entry which is preliminary data.</text>
</comment>
<evidence type="ECO:0000259" key="1">
    <source>
        <dbReference type="Pfam" id="PF10728"/>
    </source>
</evidence>
<name>A0A7C4GBG0_9BACT</name>
<dbReference type="EMBL" id="DSZY01000017">
    <property type="protein sequence ID" value="HGU40334.1"/>
    <property type="molecule type" value="Genomic_DNA"/>
</dbReference>
<dbReference type="Gene3D" id="1.10.1040.20">
    <property type="entry name" value="ProC-like, C-terminal domain"/>
    <property type="match status" value="1"/>
</dbReference>
<gene>
    <name evidence="2" type="ORF">ENT77_03950</name>
</gene>
<dbReference type="PANTHER" id="PTHR40459">
    <property type="entry name" value="CONSERVED HYPOTHETICAL ALANINE AND LEUCINE RICH PROTEIN"/>
    <property type="match status" value="1"/>
</dbReference>
<protein>
    <submittedName>
        <fullName evidence="2">DUF2520 domain-containing protein</fullName>
    </submittedName>
</protein>
<dbReference type="Pfam" id="PF10728">
    <property type="entry name" value="DUF2520"/>
    <property type="match status" value="1"/>
</dbReference>
<organism evidence="2">
    <name type="scientific">Fervidobacterium thailandense</name>
    <dbReference type="NCBI Taxonomy" id="1008305"/>
    <lineage>
        <taxon>Bacteria</taxon>
        <taxon>Thermotogati</taxon>
        <taxon>Thermotogota</taxon>
        <taxon>Thermotogae</taxon>
        <taxon>Thermotogales</taxon>
        <taxon>Fervidobacteriaceae</taxon>
        <taxon>Fervidobacterium</taxon>
    </lineage>
</organism>
<feature type="domain" description="DUF2520" evidence="1">
    <location>
        <begin position="143"/>
        <end position="267"/>
    </location>
</feature>
<dbReference type="InterPro" id="IPR018931">
    <property type="entry name" value="DUF2520"/>
</dbReference>
<dbReference type="InterPro" id="IPR008927">
    <property type="entry name" value="6-PGluconate_DH-like_C_sf"/>
</dbReference>
<dbReference type="SUPFAM" id="SSF51735">
    <property type="entry name" value="NAD(P)-binding Rossmann-fold domains"/>
    <property type="match status" value="1"/>
</dbReference>
<dbReference type="AlphaFoldDB" id="A0A7C4GBG0"/>
<dbReference type="InterPro" id="IPR036291">
    <property type="entry name" value="NAD(P)-bd_dom_sf"/>
</dbReference>
<sequence>MRKLTCSWSNEISIDSLLFHVVGVGKVSSSFAKSLARRCPGLRFGYVVSRDIDKSRSLALELGAEPKSYNDEFSLEGVILFGYSDSVLAEAPKIVGGKIGFDVVAVHFSGFHPSTIFPESWNPVSIHPNCAVASYDFDFAQKIFGVEGSKNGLKIAKLLLEKLGARYFEIRTDAKKVYHLAAVLTSNFPVAFLYLAKKLYSKLGIDEPLIRGILHSLLSSVTSNVLERELHEALTGPVKRGDWEVVGEEGRIFREHFPEYASIYHTVVLILNNLLDEARGKSER</sequence>
<dbReference type="PANTHER" id="PTHR40459:SF1">
    <property type="entry name" value="CONSERVED HYPOTHETICAL ALANINE AND LEUCINE RICH PROTEIN"/>
    <property type="match status" value="1"/>
</dbReference>
<accession>A0A7C4GBG0</accession>
<dbReference type="SUPFAM" id="SSF48179">
    <property type="entry name" value="6-phosphogluconate dehydrogenase C-terminal domain-like"/>
    <property type="match status" value="1"/>
</dbReference>
<proteinExistence type="predicted"/>